<comment type="caution">
    <text evidence="4">The sequence shown here is derived from an EMBL/GenBank/DDBJ whole genome shotgun (WGS) entry which is preliminary data.</text>
</comment>
<evidence type="ECO:0000256" key="3">
    <source>
        <dbReference type="SAM" id="MobiDB-lite"/>
    </source>
</evidence>
<dbReference type="PROSITE" id="PS00330">
    <property type="entry name" value="HEMOLYSIN_CALCIUM"/>
    <property type="match status" value="5"/>
</dbReference>
<keyword evidence="5" id="KW-1185">Reference proteome</keyword>
<dbReference type="InterPro" id="IPR011049">
    <property type="entry name" value="Serralysin-like_metalloprot_C"/>
</dbReference>
<sequence length="571" mass="58060">MTTIDARAAPGRTIGGKTVGVTLSDSAFMDLFSNFYTAVSVPAETDETQLTLQANLFNGSAKATFYGSFPPQPADPLLIFNWRIEVGATPVTRVTLSLLDTFTAPEPLVFDVIFDTPQRADWVATFSSPALYDGATRLLGSSFDDTLGGGNGDDVIFGRGGNDVLDGGLNNDRLVGGAGKDDLDGSFGDDTLLGGGGADKLAGGDGDDTLKGGGGNDSLDGGDDDDVLLGQGGNDTLIGGAGSDRLEGGKGDDSLRSGLAGGSPTVGEDVLLGGKGDDRLIMDIPLNSGPGGGVKARLAQAEATAPNTPYAVSTANGGAGTDVLELVTPGFLNAAMVFTQAKLRVVYSGSGTDANLFEIGMKGIERVEAAMFARNEFGVTFVTERDMTVAAKSGKLMLSQEGGPVTVMSTGLSGDSPKVLLLITGDGDDKVTLNKVAQESTPVVATAGGKDVLVGSKRAEILDGGDGNDIVKGGGGNDVVSDGRGTDRVTGGAGSDTFAFVKDGKTDTATDFRPDQGDRIALEGVTAFSQIKASDMANGGVLITAQGEDLRLLDPDGQFAAADVTAAWFGF</sequence>
<evidence type="ECO:0000313" key="5">
    <source>
        <dbReference type="Proteomes" id="UP000231553"/>
    </source>
</evidence>
<gene>
    <name evidence="4" type="ORF">CVM52_05675</name>
</gene>
<dbReference type="PANTHER" id="PTHR38340">
    <property type="entry name" value="S-LAYER PROTEIN"/>
    <property type="match status" value="1"/>
</dbReference>
<evidence type="ECO:0000256" key="1">
    <source>
        <dbReference type="ARBA" id="ARBA00004613"/>
    </source>
</evidence>
<evidence type="ECO:0000256" key="2">
    <source>
        <dbReference type="ARBA" id="ARBA00022525"/>
    </source>
</evidence>
<dbReference type="InterPro" id="IPR050557">
    <property type="entry name" value="RTX_toxin/Mannuronan_C5-epim"/>
</dbReference>
<dbReference type="Pfam" id="PF00353">
    <property type="entry name" value="HemolysinCabind"/>
    <property type="match status" value="4"/>
</dbReference>
<feature type="compositionally biased region" description="Basic and acidic residues" evidence="3">
    <location>
        <begin position="244"/>
        <end position="255"/>
    </location>
</feature>
<dbReference type="SUPFAM" id="SSF51120">
    <property type="entry name" value="beta-Roll"/>
    <property type="match status" value="2"/>
</dbReference>
<proteinExistence type="predicted"/>
<name>A0A2M8J4M0_9RHOB</name>
<dbReference type="Gene3D" id="2.150.10.10">
    <property type="entry name" value="Serralysin-like metalloprotease, C-terminal"/>
    <property type="match status" value="4"/>
</dbReference>
<dbReference type="GO" id="GO:0005576">
    <property type="term" value="C:extracellular region"/>
    <property type="evidence" value="ECO:0007669"/>
    <property type="project" value="UniProtKB-SubCell"/>
</dbReference>
<protein>
    <recommendedName>
        <fullName evidence="6">Calcium-binding protein</fullName>
    </recommendedName>
</protein>
<reference evidence="4 5" key="1">
    <citation type="journal article" date="2018" name="Int. J. Syst. Evol. Microbiol.">
        <title>Pseudooceanicola lipolyticus sp. nov., a marine alphaproteobacterium, reclassification of Oceanicola flagellatus as Pseudooceanicola flagellatus comb. nov. and emended description of the genus Pseudooceanicola.</title>
        <authorList>
            <person name="Huang M.-M."/>
            <person name="Guo L.-L."/>
            <person name="Wu Y.-H."/>
            <person name="Lai Q.-L."/>
            <person name="Shao Z.-Z."/>
            <person name="Wang C.-S."/>
            <person name="Wu M."/>
            <person name="Xu X.-W."/>
        </authorList>
    </citation>
    <scope>NUCLEOTIDE SEQUENCE [LARGE SCALE GENOMIC DNA]</scope>
    <source>
        <strain evidence="4 5">157</strain>
    </source>
</reference>
<dbReference type="AlphaFoldDB" id="A0A2M8J4M0"/>
<dbReference type="PANTHER" id="PTHR38340:SF1">
    <property type="entry name" value="S-LAYER PROTEIN"/>
    <property type="match status" value="1"/>
</dbReference>
<feature type="region of interest" description="Disordered" evidence="3">
    <location>
        <begin position="198"/>
        <end position="267"/>
    </location>
</feature>
<dbReference type="RefSeq" id="WP_100161577.1">
    <property type="nucleotide sequence ID" value="NZ_PGTB01000010.1"/>
</dbReference>
<organism evidence="4 5">
    <name type="scientific">Pseudooceanicola lipolyticus</name>
    <dbReference type="NCBI Taxonomy" id="2029104"/>
    <lineage>
        <taxon>Bacteria</taxon>
        <taxon>Pseudomonadati</taxon>
        <taxon>Pseudomonadota</taxon>
        <taxon>Alphaproteobacteria</taxon>
        <taxon>Rhodobacterales</taxon>
        <taxon>Paracoccaceae</taxon>
        <taxon>Pseudooceanicola</taxon>
    </lineage>
</organism>
<dbReference type="InterPro" id="IPR001343">
    <property type="entry name" value="Hemolysn_Ca-bd"/>
</dbReference>
<dbReference type="Proteomes" id="UP000231553">
    <property type="component" value="Unassembled WGS sequence"/>
</dbReference>
<accession>A0A2M8J4M0</accession>
<comment type="subcellular location">
    <subcellularLocation>
        <location evidence="1">Secreted</location>
    </subcellularLocation>
</comment>
<keyword evidence="2" id="KW-0964">Secreted</keyword>
<dbReference type="OrthoDB" id="9342475at2"/>
<evidence type="ECO:0008006" key="6">
    <source>
        <dbReference type="Google" id="ProtNLM"/>
    </source>
</evidence>
<dbReference type="InterPro" id="IPR018511">
    <property type="entry name" value="Hemolysin-typ_Ca-bd_CS"/>
</dbReference>
<dbReference type="EMBL" id="PGTB01000010">
    <property type="protein sequence ID" value="PJE37729.1"/>
    <property type="molecule type" value="Genomic_DNA"/>
</dbReference>
<dbReference type="PRINTS" id="PR00313">
    <property type="entry name" value="CABNDNGRPT"/>
</dbReference>
<dbReference type="GO" id="GO:0005509">
    <property type="term" value="F:calcium ion binding"/>
    <property type="evidence" value="ECO:0007669"/>
    <property type="project" value="InterPro"/>
</dbReference>
<evidence type="ECO:0000313" key="4">
    <source>
        <dbReference type="EMBL" id="PJE37729.1"/>
    </source>
</evidence>